<dbReference type="InterPro" id="IPR020568">
    <property type="entry name" value="Ribosomal_Su5_D2-typ_SF"/>
</dbReference>
<evidence type="ECO:0000313" key="11">
    <source>
        <dbReference type="EMBL" id="VUG16996.1"/>
    </source>
</evidence>
<name>A0A7D9CWA7_DEKBR</name>
<reference evidence="11 12" key="1">
    <citation type="submission" date="2019-07" db="EMBL/GenBank/DDBJ databases">
        <authorList>
            <person name="Friedrich A."/>
            <person name="Schacherer J."/>
        </authorList>
    </citation>
    <scope>NUCLEOTIDE SEQUENCE [LARGE SCALE GENOMIC DNA]</scope>
</reference>
<dbReference type="SUPFAM" id="SSF54211">
    <property type="entry name" value="Ribosomal protein S5 domain 2-like"/>
    <property type="match status" value="1"/>
</dbReference>
<dbReference type="InterPro" id="IPR050590">
    <property type="entry name" value="Exosome_comp_Rrp42_subfam"/>
</dbReference>
<dbReference type="GO" id="GO:0071035">
    <property type="term" value="P:nuclear polyadenylation-dependent rRNA catabolic process"/>
    <property type="evidence" value="ECO:0007669"/>
    <property type="project" value="TreeGrafter"/>
</dbReference>
<keyword evidence="5" id="KW-0698">rRNA processing</keyword>
<dbReference type="InterPro" id="IPR001247">
    <property type="entry name" value="ExoRNase_PH_dom1"/>
</dbReference>
<keyword evidence="7" id="KW-0694">RNA-binding</keyword>
<keyword evidence="12" id="KW-1185">Reference proteome</keyword>
<evidence type="ECO:0000256" key="9">
    <source>
        <dbReference type="ARBA" id="ARBA00030617"/>
    </source>
</evidence>
<dbReference type="GO" id="GO:0035925">
    <property type="term" value="F:mRNA 3'-UTR AU-rich region binding"/>
    <property type="evidence" value="ECO:0007669"/>
    <property type="project" value="TreeGrafter"/>
</dbReference>
<feature type="domain" description="Exoribonuclease phosphorolytic" evidence="10">
    <location>
        <begin position="47"/>
        <end position="245"/>
    </location>
</feature>
<dbReference type="GO" id="GO:0034473">
    <property type="term" value="P:U1 snRNA 3'-end processing"/>
    <property type="evidence" value="ECO:0007669"/>
    <property type="project" value="TreeGrafter"/>
</dbReference>
<organism evidence="11 12">
    <name type="scientific">Dekkera bruxellensis</name>
    <name type="common">Brettanomyces custersii</name>
    <dbReference type="NCBI Taxonomy" id="5007"/>
    <lineage>
        <taxon>Eukaryota</taxon>
        <taxon>Fungi</taxon>
        <taxon>Dikarya</taxon>
        <taxon>Ascomycota</taxon>
        <taxon>Saccharomycotina</taxon>
        <taxon>Pichiomycetes</taxon>
        <taxon>Pichiales</taxon>
        <taxon>Pichiaceae</taxon>
        <taxon>Brettanomyces</taxon>
    </lineage>
</organism>
<protein>
    <recommendedName>
        <fullName evidence="9">Ribosomal RNA-processing protein 43</fullName>
    </recommendedName>
</protein>
<dbReference type="InterPro" id="IPR027408">
    <property type="entry name" value="PNPase/RNase_PH_dom_sf"/>
</dbReference>
<keyword evidence="4" id="KW-0963">Cytoplasm</keyword>
<comment type="subcellular location">
    <subcellularLocation>
        <location evidence="1">Cytoplasm</location>
    </subcellularLocation>
    <subcellularLocation>
        <location evidence="2">Nucleus</location>
        <location evidence="2">Nucleolus</location>
    </subcellularLocation>
</comment>
<keyword evidence="8" id="KW-0539">Nucleus</keyword>
<evidence type="ECO:0000256" key="2">
    <source>
        <dbReference type="ARBA" id="ARBA00004604"/>
    </source>
</evidence>
<evidence type="ECO:0000313" key="12">
    <source>
        <dbReference type="Proteomes" id="UP000478008"/>
    </source>
</evidence>
<evidence type="ECO:0000259" key="10">
    <source>
        <dbReference type="Pfam" id="PF01138"/>
    </source>
</evidence>
<dbReference type="GO" id="GO:0071038">
    <property type="term" value="P:TRAMP-dependent tRNA surveillance pathway"/>
    <property type="evidence" value="ECO:0007669"/>
    <property type="project" value="TreeGrafter"/>
</dbReference>
<gene>
    <name evidence="11" type="primary">RRP43</name>
    <name evidence="11" type="ORF">DEBR0S1_30856G</name>
</gene>
<dbReference type="GO" id="GO:0034476">
    <property type="term" value="P:U5 snRNA 3'-end processing"/>
    <property type="evidence" value="ECO:0007669"/>
    <property type="project" value="TreeGrafter"/>
</dbReference>
<dbReference type="GO" id="GO:0016075">
    <property type="term" value="P:rRNA catabolic process"/>
    <property type="evidence" value="ECO:0007669"/>
    <property type="project" value="TreeGrafter"/>
</dbReference>
<dbReference type="GO" id="GO:0034475">
    <property type="term" value="P:U4 snRNA 3'-end processing"/>
    <property type="evidence" value="ECO:0007669"/>
    <property type="project" value="TreeGrafter"/>
</dbReference>
<evidence type="ECO:0000256" key="3">
    <source>
        <dbReference type="ARBA" id="ARBA00006678"/>
    </source>
</evidence>
<dbReference type="GO" id="GO:0071028">
    <property type="term" value="P:nuclear mRNA surveillance"/>
    <property type="evidence" value="ECO:0007669"/>
    <property type="project" value="TreeGrafter"/>
</dbReference>
<evidence type="ECO:0000256" key="8">
    <source>
        <dbReference type="ARBA" id="ARBA00023242"/>
    </source>
</evidence>
<proteinExistence type="inferred from homology"/>
<accession>A0A7D9CWA7</accession>
<dbReference type="Proteomes" id="UP000478008">
    <property type="component" value="Unassembled WGS sequence"/>
</dbReference>
<keyword evidence="6" id="KW-0271">Exosome</keyword>
<dbReference type="AlphaFoldDB" id="A0A7D9CWA7"/>
<dbReference type="OMA" id="FDLCYLS"/>
<dbReference type="Pfam" id="PF01138">
    <property type="entry name" value="RNase_PH"/>
    <property type="match status" value="1"/>
</dbReference>
<dbReference type="EMBL" id="CABFWN010000001">
    <property type="protein sequence ID" value="VUG16996.1"/>
    <property type="molecule type" value="Genomic_DNA"/>
</dbReference>
<dbReference type="PANTHER" id="PTHR11097:SF9">
    <property type="entry name" value="EXOSOME COMPLEX COMPONENT RRP43"/>
    <property type="match status" value="1"/>
</dbReference>
<dbReference type="GO" id="GO:0000176">
    <property type="term" value="C:nuclear exosome (RNase complex)"/>
    <property type="evidence" value="ECO:0007669"/>
    <property type="project" value="TreeGrafter"/>
</dbReference>
<dbReference type="GO" id="GO:0000177">
    <property type="term" value="C:cytoplasmic exosome (RNase complex)"/>
    <property type="evidence" value="ECO:0007669"/>
    <property type="project" value="UniProtKB-ARBA"/>
</dbReference>
<dbReference type="Gene3D" id="3.30.230.70">
    <property type="entry name" value="GHMP Kinase, N-terminal domain"/>
    <property type="match status" value="1"/>
</dbReference>
<dbReference type="PANTHER" id="PTHR11097">
    <property type="entry name" value="EXOSOME COMPLEX EXONUCLEASE RIBOSOMAL RNA PROCESSING PROTEIN"/>
    <property type="match status" value="1"/>
</dbReference>
<evidence type="ECO:0000256" key="5">
    <source>
        <dbReference type="ARBA" id="ARBA00022552"/>
    </source>
</evidence>
<comment type="similarity">
    <text evidence="3">Belongs to the RNase PH family.</text>
</comment>
<evidence type="ECO:0000256" key="1">
    <source>
        <dbReference type="ARBA" id="ARBA00004496"/>
    </source>
</evidence>
<dbReference type="GO" id="GO:0000467">
    <property type="term" value="P:exonucleolytic trimming to generate mature 3'-end of 5.8S rRNA from tricistronic rRNA transcript (SSU-rRNA, 5.8S rRNA, LSU-rRNA)"/>
    <property type="evidence" value="ECO:0007669"/>
    <property type="project" value="UniProtKB-ARBA"/>
</dbReference>
<evidence type="ECO:0000256" key="6">
    <source>
        <dbReference type="ARBA" id="ARBA00022835"/>
    </source>
</evidence>
<evidence type="ECO:0000256" key="4">
    <source>
        <dbReference type="ARBA" id="ARBA00022490"/>
    </source>
</evidence>
<dbReference type="GO" id="GO:0005730">
    <property type="term" value="C:nucleolus"/>
    <property type="evidence" value="ECO:0007669"/>
    <property type="project" value="UniProtKB-SubCell"/>
</dbReference>
<sequence>MSEMNGEKMKLTALSMKPSKLALVASDVALEKYIQIGLRPSLRKFDEFRPVEVSFAGLSTYEKKKKSNKHSKIIGSSVVKCGPTVVVCSVSAGIVEDSQELTNDYRLKLDKGIIDAERDENGSIQANGPENASIYTVVEVSKGRNGPPLPEEMSVSQSLYDTILHSGLIKKSSLKIRLGLKSKDKDGRPQIIRGEENDELLKEFAPSKTFSYVLYSKIQVYSPTGSLFDLCLISLLKALKETKLPEVYMTEKTAGTQISTNARSRDSINNGAFSSNLEQYNLLCDPKNSHHLEVQTKNLFWPSTFGVVFNGVNGENKDAEGDLEMSQNKSLSSALLADPEGTAEEEATRKIKVLPDGQENIFGIEVIGGITESTVTKADIKRAIKISQIRAKVELKHL</sequence>
<evidence type="ECO:0000256" key="7">
    <source>
        <dbReference type="ARBA" id="ARBA00022884"/>
    </source>
</evidence>